<keyword evidence="1" id="KW-0732">Signal</keyword>
<reference evidence="2 3" key="1">
    <citation type="journal article" date="2020" name="FEMS Microbiol. Ecol.">
        <title>Temporal dynamics of bacterial communities during seed development and maturation.</title>
        <authorList>
            <person name="Chesneau G."/>
            <person name="Torres-Cortes G."/>
            <person name="Briand M."/>
            <person name="Darrasse A."/>
            <person name="Preveaux A."/>
            <person name="Marais C."/>
            <person name="Jacques M.A."/>
            <person name="Shade A."/>
            <person name="Barret M."/>
        </authorList>
    </citation>
    <scope>NUCLEOTIDE SEQUENCE [LARGE SCALE GENOMIC DNA]</scope>
    <source>
        <strain evidence="2 3">CFBP13599</strain>
    </source>
</reference>
<keyword evidence="3" id="KW-1185">Reference proteome</keyword>
<dbReference type="RefSeq" id="WP_192067953.1">
    <property type="nucleotide sequence ID" value="NZ_JACYWY010000003.1"/>
</dbReference>
<evidence type="ECO:0008006" key="4">
    <source>
        <dbReference type="Google" id="ProtNLM"/>
    </source>
</evidence>
<dbReference type="Proteomes" id="UP000620025">
    <property type="component" value="Unassembled WGS sequence"/>
</dbReference>
<sequence length="60" mass="6507">MRCLCAALVIAATCAVAVAAPAPWYKYQSLETGRYLCSQVDPGPHYRRFAGPFGNAGCRR</sequence>
<feature type="signal peptide" evidence="1">
    <location>
        <begin position="1"/>
        <end position="19"/>
    </location>
</feature>
<organism evidence="2 3">
    <name type="scientific">Pseudomonas coleopterorum</name>
    <dbReference type="NCBI Taxonomy" id="1605838"/>
    <lineage>
        <taxon>Bacteria</taxon>
        <taxon>Pseudomonadati</taxon>
        <taxon>Pseudomonadota</taxon>
        <taxon>Gammaproteobacteria</taxon>
        <taxon>Pseudomonadales</taxon>
        <taxon>Pseudomonadaceae</taxon>
        <taxon>Pseudomonas</taxon>
    </lineage>
</organism>
<evidence type="ECO:0000256" key="1">
    <source>
        <dbReference type="SAM" id="SignalP"/>
    </source>
</evidence>
<dbReference type="EMBL" id="JACYWZ010000004">
    <property type="protein sequence ID" value="MBD8770345.1"/>
    <property type="molecule type" value="Genomic_DNA"/>
</dbReference>
<feature type="chain" id="PRO_5045911773" description="YARHG domain-containing protein" evidence="1">
    <location>
        <begin position="20"/>
        <end position="60"/>
    </location>
</feature>
<comment type="caution">
    <text evidence="2">The sequence shown here is derived from an EMBL/GenBank/DDBJ whole genome shotgun (WGS) entry which is preliminary data.</text>
</comment>
<evidence type="ECO:0000313" key="2">
    <source>
        <dbReference type="EMBL" id="MBD8770345.1"/>
    </source>
</evidence>
<proteinExistence type="predicted"/>
<name>A0ABR9BZR8_9PSED</name>
<gene>
    <name evidence="2" type="ORF">IFT38_12435</name>
</gene>
<protein>
    <recommendedName>
        <fullName evidence="4">YARHG domain-containing protein</fullName>
    </recommendedName>
</protein>
<evidence type="ECO:0000313" key="3">
    <source>
        <dbReference type="Proteomes" id="UP000620025"/>
    </source>
</evidence>
<accession>A0ABR9BZR8</accession>